<evidence type="ECO:0000313" key="2">
    <source>
        <dbReference type="EMBL" id="EZA48959.1"/>
    </source>
</evidence>
<feature type="compositionally biased region" description="Polar residues" evidence="1">
    <location>
        <begin position="469"/>
        <end position="493"/>
    </location>
</feature>
<feature type="compositionally biased region" description="Low complexity" evidence="1">
    <location>
        <begin position="90"/>
        <end position="101"/>
    </location>
</feature>
<feature type="region of interest" description="Disordered" evidence="1">
    <location>
        <begin position="90"/>
        <end position="117"/>
    </location>
</feature>
<organism evidence="2 3">
    <name type="scientific">Ooceraea biroi</name>
    <name type="common">Clonal raider ant</name>
    <name type="synonym">Cerapachys biroi</name>
    <dbReference type="NCBI Taxonomy" id="2015173"/>
    <lineage>
        <taxon>Eukaryota</taxon>
        <taxon>Metazoa</taxon>
        <taxon>Ecdysozoa</taxon>
        <taxon>Arthropoda</taxon>
        <taxon>Hexapoda</taxon>
        <taxon>Insecta</taxon>
        <taxon>Pterygota</taxon>
        <taxon>Neoptera</taxon>
        <taxon>Endopterygota</taxon>
        <taxon>Hymenoptera</taxon>
        <taxon>Apocrita</taxon>
        <taxon>Aculeata</taxon>
        <taxon>Formicoidea</taxon>
        <taxon>Formicidae</taxon>
        <taxon>Dorylinae</taxon>
        <taxon>Ooceraea</taxon>
    </lineage>
</organism>
<name>A0A026W1M7_OOCBI</name>
<proteinExistence type="predicted"/>
<accession>A0A026W1M7</accession>
<feature type="compositionally biased region" description="Basic and acidic residues" evidence="1">
    <location>
        <begin position="494"/>
        <end position="515"/>
    </location>
</feature>
<feature type="compositionally biased region" description="Basic and acidic residues" evidence="1">
    <location>
        <begin position="390"/>
        <end position="401"/>
    </location>
</feature>
<feature type="compositionally biased region" description="Basic and acidic residues" evidence="1">
    <location>
        <begin position="346"/>
        <end position="356"/>
    </location>
</feature>
<dbReference type="EMBL" id="KK107558">
    <property type="protein sequence ID" value="EZA48959.1"/>
    <property type="molecule type" value="Genomic_DNA"/>
</dbReference>
<evidence type="ECO:0000313" key="3">
    <source>
        <dbReference type="Proteomes" id="UP000053097"/>
    </source>
</evidence>
<feature type="compositionally biased region" description="Acidic residues" evidence="1">
    <location>
        <begin position="574"/>
        <end position="590"/>
    </location>
</feature>
<keyword evidence="3" id="KW-1185">Reference proteome</keyword>
<feature type="compositionally biased region" description="Polar residues" evidence="1">
    <location>
        <begin position="270"/>
        <end position="293"/>
    </location>
</feature>
<feature type="compositionally biased region" description="Basic and acidic residues" evidence="1">
    <location>
        <begin position="550"/>
        <end position="573"/>
    </location>
</feature>
<dbReference type="AlphaFoldDB" id="A0A026W1M7"/>
<feature type="compositionally biased region" description="Polar residues" evidence="1">
    <location>
        <begin position="404"/>
        <end position="421"/>
    </location>
</feature>
<feature type="region of interest" description="Disordered" evidence="1">
    <location>
        <begin position="550"/>
        <end position="592"/>
    </location>
</feature>
<sequence>MTPGESDRFTRSARGWKNGRCVSSHLRRFTMQIIAVNMLDARLPGTEPPEAMVYLDARSQCGSTHGSTSDDTGSSMSTVVDRFSTSDRVSTISTASTASTAGSEQQMSEFSSDRDLDRSSDRDVLLSRAICPLEHLERDFSNPPDYLLRRLANSEAVTHVESRGEVERITAVVAPNTVLIEETITLQPPLSFQDAPLSYGHEARPDLFYTADLAADSTTHFRPIKDDVELVERVNGNHEEFHEATRVSGTERSIADRSSPPPLPARNHVNRISVNQTQINECGNETQLRTSTAVPEREFPEAPLLPPKPLPRKDVKARRKRPPPPPPPPIITPRKEIKPAPSIESNHIEKENRDTSQIESAENVQPESRNSLPNKSNVPTGENRGSGDSNTRESFDAEPATKHTCVNNETDAASSTGNTQTNKVFEIIEIRMAKSAQANQKEQNTSESEKTSETENCEQNETKDEIANRNKQNHLQPSNDSSKILTDQNSNLESIDKRVDELSDKEEKYINSETPQCEKIRTNDRNTIKKAFSSNAENLSIDNSVREIENDETYRSLDEVNDDMKSPEMNRMLEDEEIVEEEDTTDESDDGYYWQSNLATIGEEEETTSLEYVNA</sequence>
<feature type="compositionally biased region" description="Polar residues" evidence="1">
    <location>
        <begin position="357"/>
        <end position="380"/>
    </location>
</feature>
<feature type="region of interest" description="Disordered" evidence="1">
    <location>
        <begin position="239"/>
        <end position="421"/>
    </location>
</feature>
<dbReference type="OrthoDB" id="42382at2759"/>
<reference evidence="2 3" key="1">
    <citation type="journal article" date="2014" name="Curr. Biol.">
        <title>The genome of the clonal raider ant Cerapachys biroi.</title>
        <authorList>
            <person name="Oxley P.R."/>
            <person name="Ji L."/>
            <person name="Fetter-Pruneda I."/>
            <person name="McKenzie S.K."/>
            <person name="Li C."/>
            <person name="Hu H."/>
            <person name="Zhang G."/>
            <person name="Kronauer D.J."/>
        </authorList>
    </citation>
    <scope>NUCLEOTIDE SEQUENCE [LARGE SCALE GENOMIC DNA]</scope>
</reference>
<dbReference type="STRING" id="2015173.A0A026W1M7"/>
<gene>
    <name evidence="2" type="ORF">X777_12405</name>
</gene>
<feature type="region of interest" description="Disordered" evidence="1">
    <location>
        <begin position="434"/>
        <end position="515"/>
    </location>
</feature>
<dbReference type="Proteomes" id="UP000053097">
    <property type="component" value="Unassembled WGS sequence"/>
</dbReference>
<evidence type="ECO:0000256" key="1">
    <source>
        <dbReference type="SAM" id="MobiDB-lite"/>
    </source>
</evidence>
<protein>
    <submittedName>
        <fullName evidence="2">Uncharacterized protein</fullName>
    </submittedName>
</protein>